<evidence type="ECO:0000256" key="1">
    <source>
        <dbReference type="ARBA" id="ARBA00022801"/>
    </source>
</evidence>
<feature type="binding site" evidence="2">
    <location>
        <position position="146"/>
    </location>
    <ligand>
        <name>Mn(2+)</name>
        <dbReference type="ChEBI" id="CHEBI:29035"/>
        <label>2</label>
    </ligand>
</feature>
<feature type="binding site" evidence="2">
    <location>
        <position position="112"/>
    </location>
    <ligand>
        <name>Mn(2+)</name>
        <dbReference type="ChEBI" id="CHEBI:29035"/>
        <label>2</label>
    </ligand>
</feature>
<dbReference type="RefSeq" id="WP_047122266.1">
    <property type="nucleotide sequence ID" value="NZ_AZSD01000257.1"/>
</dbReference>
<dbReference type="Gene3D" id="3.30.70.360">
    <property type="match status" value="1"/>
</dbReference>
<sequence>MPTEPTAPAPSFRDRAEALAPGLTALRHALHREPEIGLELPLTQAKVLAALDGLPLEITTGKTLSSVVAVLHGGRSGPAVLLRGDMDALPLQELADVPYRSRFDGVMHACGHDQHVAMLVGAARLLCERREELPGSVVFMFQPGEESYDGARHMIEEGLLEAAGKPLVGAYSVHVSSNGPECGTFHGRVGTQTAGNAELKVVVRGKGGHGSTPHTAADPVPVAAEMVLALQNLVTRTTSVFDPVVLTVGLFRAGTKLNIIPGTAEFEATVRATSPEAMADFLPRAVRLVEGIAEGWGMTAEIDAHEVYPAMIAAEEAVALGRRVVGDLYGQAAWFTAEHPIMASEDFSRVTAVVPGVQLGLSARPADVDEATAPFNHSPYSVFDDAALPRGAAVLAEMAARRLAAG</sequence>
<feature type="binding site" evidence="2">
    <location>
        <position position="377"/>
    </location>
    <ligand>
        <name>Mn(2+)</name>
        <dbReference type="ChEBI" id="CHEBI:29035"/>
        <label>2</label>
    </ligand>
</feature>
<gene>
    <name evidence="4" type="primary">sle_67100</name>
</gene>
<dbReference type="GO" id="GO:0019877">
    <property type="term" value="P:diaminopimelate biosynthetic process"/>
    <property type="evidence" value="ECO:0007669"/>
    <property type="project" value="UniProtKB-ARBA"/>
</dbReference>
<proteinExistence type="predicted"/>
<dbReference type="Gene3D" id="3.40.630.10">
    <property type="entry name" value="Zn peptidases"/>
    <property type="match status" value="1"/>
</dbReference>
<keyword evidence="1 4" id="KW-0378">Hydrolase</keyword>
<dbReference type="PANTHER" id="PTHR11014:SF63">
    <property type="entry name" value="METALLOPEPTIDASE, PUTATIVE (AFU_ORTHOLOGUE AFUA_6G09600)-RELATED"/>
    <property type="match status" value="1"/>
</dbReference>
<dbReference type="InterPro" id="IPR017439">
    <property type="entry name" value="Amidohydrolase"/>
</dbReference>
<evidence type="ECO:0000313" key="5">
    <source>
        <dbReference type="Proteomes" id="UP000035016"/>
    </source>
</evidence>
<dbReference type="Pfam" id="PF07687">
    <property type="entry name" value="M20_dimer"/>
    <property type="match status" value="1"/>
</dbReference>
<comment type="cofactor">
    <cofactor evidence="2">
        <name>Mn(2+)</name>
        <dbReference type="ChEBI" id="CHEBI:29035"/>
    </cofactor>
    <text evidence="2">The Mn(2+) ion enhances activity.</text>
</comment>
<dbReference type="AlphaFoldDB" id="A0A0F7W011"/>
<reference evidence="4 5" key="1">
    <citation type="submission" date="2015-02" db="EMBL/GenBank/DDBJ databases">
        <authorList>
            <person name="Gomez-Escribano P.J."/>
        </authorList>
    </citation>
    <scope>NUCLEOTIDE SEQUENCE [LARGE SCALE GENOMIC DNA]</scope>
    <source>
        <strain evidence="5">C34 (DSM 42122 / NRRL B-24963)</strain>
    </source>
</reference>
<feature type="binding site" evidence="2">
    <location>
        <position position="110"/>
    </location>
    <ligand>
        <name>Mn(2+)</name>
        <dbReference type="ChEBI" id="CHEBI:29035"/>
        <label>2</label>
    </ligand>
</feature>
<evidence type="ECO:0000313" key="4">
    <source>
        <dbReference type="EMBL" id="CQR66164.1"/>
    </source>
</evidence>
<dbReference type="SUPFAM" id="SSF53187">
    <property type="entry name" value="Zn-dependent exopeptidases"/>
    <property type="match status" value="1"/>
</dbReference>
<organism evidence="4 5">
    <name type="scientific">Streptomyces leeuwenhoekii</name>
    <dbReference type="NCBI Taxonomy" id="1437453"/>
    <lineage>
        <taxon>Bacteria</taxon>
        <taxon>Bacillati</taxon>
        <taxon>Actinomycetota</taxon>
        <taxon>Actinomycetes</taxon>
        <taxon>Kitasatosporales</taxon>
        <taxon>Streptomycetaceae</taxon>
        <taxon>Streptomyces</taxon>
    </lineage>
</organism>
<dbReference type="InterPro" id="IPR036264">
    <property type="entry name" value="Bact_exopeptidase_dim_dom"/>
</dbReference>
<dbReference type="KEGG" id="sle:sle_67100"/>
<dbReference type="NCBIfam" id="TIGR01891">
    <property type="entry name" value="amidohydrolases"/>
    <property type="match status" value="1"/>
</dbReference>
<keyword evidence="2" id="KW-0479">Metal-binding</keyword>
<dbReference type="PIRSF" id="PIRSF005962">
    <property type="entry name" value="Pept_M20D_amidohydro"/>
    <property type="match status" value="1"/>
</dbReference>
<dbReference type="EMBL" id="LN831790">
    <property type="protein sequence ID" value="CQR66164.1"/>
    <property type="molecule type" value="Genomic_DNA"/>
</dbReference>
<evidence type="ECO:0000259" key="3">
    <source>
        <dbReference type="Pfam" id="PF07687"/>
    </source>
</evidence>
<dbReference type="InterPro" id="IPR002933">
    <property type="entry name" value="Peptidase_M20"/>
</dbReference>
<name>A0A0F7W011_STRLW</name>
<dbReference type="Pfam" id="PF01546">
    <property type="entry name" value="Peptidase_M20"/>
    <property type="match status" value="1"/>
</dbReference>
<dbReference type="SUPFAM" id="SSF55031">
    <property type="entry name" value="Bacterial exopeptidase dimerisation domain"/>
    <property type="match status" value="1"/>
</dbReference>
<feature type="binding site" evidence="2">
    <location>
        <position position="174"/>
    </location>
    <ligand>
        <name>Mn(2+)</name>
        <dbReference type="ChEBI" id="CHEBI:29035"/>
        <label>2</label>
    </ligand>
</feature>
<dbReference type="FunFam" id="3.30.70.360:FF:000001">
    <property type="entry name" value="N-acetyldiaminopimelate deacetylase"/>
    <property type="match status" value="1"/>
</dbReference>
<keyword evidence="2" id="KW-0464">Manganese</keyword>
<feature type="domain" description="Peptidase M20 dimerisation" evidence="3">
    <location>
        <begin position="194"/>
        <end position="287"/>
    </location>
</feature>
<dbReference type="Proteomes" id="UP000035016">
    <property type="component" value="Chromosome Chromosome"/>
</dbReference>
<dbReference type="GO" id="GO:0046872">
    <property type="term" value="F:metal ion binding"/>
    <property type="evidence" value="ECO:0007669"/>
    <property type="project" value="UniProtKB-KW"/>
</dbReference>
<dbReference type="CDD" id="cd03886">
    <property type="entry name" value="M20_Acy1"/>
    <property type="match status" value="1"/>
</dbReference>
<protein>
    <submittedName>
        <fullName evidence="4">Hippurate hydrolase</fullName>
    </submittedName>
</protein>
<dbReference type="PANTHER" id="PTHR11014">
    <property type="entry name" value="PEPTIDASE M20 FAMILY MEMBER"/>
    <property type="match status" value="1"/>
</dbReference>
<accession>A0A0F7W011</accession>
<dbReference type="GO" id="GO:0050118">
    <property type="term" value="F:N-acetyldiaminopimelate deacetylase activity"/>
    <property type="evidence" value="ECO:0007669"/>
    <property type="project" value="UniProtKB-ARBA"/>
</dbReference>
<dbReference type="InterPro" id="IPR011650">
    <property type="entry name" value="Peptidase_M20_dimer"/>
</dbReference>
<evidence type="ECO:0000256" key="2">
    <source>
        <dbReference type="PIRSR" id="PIRSR005962-1"/>
    </source>
</evidence>